<name>A0A0D1EPP7_9RHOB</name>
<dbReference type="OrthoDB" id="9810895at2"/>
<proteinExistence type="predicted"/>
<dbReference type="EMBL" id="JYFE01000016">
    <property type="protein sequence ID" value="KIT17625.1"/>
    <property type="molecule type" value="Genomic_DNA"/>
</dbReference>
<feature type="chain" id="PRO_5002241018" evidence="1">
    <location>
        <begin position="31"/>
        <end position="120"/>
    </location>
</feature>
<evidence type="ECO:0000313" key="2">
    <source>
        <dbReference type="EMBL" id="KIT17625.1"/>
    </source>
</evidence>
<reference evidence="2 3" key="1">
    <citation type="submission" date="2015-02" db="EMBL/GenBank/DDBJ databases">
        <title>Genome Sequence of Jannaschia aquimarina DSM28248, a member of the Roseobacter clade.</title>
        <authorList>
            <person name="Voget S."/>
            <person name="Daniel R."/>
        </authorList>
    </citation>
    <scope>NUCLEOTIDE SEQUENCE [LARGE SCALE GENOMIC DNA]</scope>
    <source>
        <strain evidence="2 3">GSW-M26</strain>
    </source>
</reference>
<evidence type="ECO:0000313" key="3">
    <source>
        <dbReference type="Proteomes" id="UP000032232"/>
    </source>
</evidence>
<dbReference type="Proteomes" id="UP000032232">
    <property type="component" value="Unassembled WGS sequence"/>
</dbReference>
<dbReference type="PATRIC" id="fig|935700.4.peg.547"/>
<dbReference type="RefSeq" id="WP_043917379.1">
    <property type="nucleotide sequence ID" value="NZ_FZPF01000002.1"/>
</dbReference>
<dbReference type="AlphaFoldDB" id="A0A0D1EPP7"/>
<keyword evidence="1" id="KW-0732">Signal</keyword>
<comment type="caution">
    <text evidence="2">The sequence shown here is derived from an EMBL/GenBank/DDBJ whole genome shotgun (WGS) entry which is preliminary data.</text>
</comment>
<evidence type="ECO:0000256" key="1">
    <source>
        <dbReference type="SAM" id="SignalP"/>
    </source>
</evidence>
<gene>
    <name evidence="2" type="ORF">jaqu_05160</name>
</gene>
<feature type="signal peptide" evidence="1">
    <location>
        <begin position="1"/>
        <end position="30"/>
    </location>
</feature>
<organism evidence="2 3">
    <name type="scientific">Jannaschia aquimarina</name>
    <dbReference type="NCBI Taxonomy" id="935700"/>
    <lineage>
        <taxon>Bacteria</taxon>
        <taxon>Pseudomonadati</taxon>
        <taxon>Pseudomonadota</taxon>
        <taxon>Alphaproteobacteria</taxon>
        <taxon>Rhodobacterales</taxon>
        <taxon>Roseobacteraceae</taxon>
        <taxon>Jannaschia</taxon>
    </lineage>
</organism>
<dbReference type="STRING" id="935700.jaqu_05160"/>
<accession>A0A0D1EPP7</accession>
<sequence>MTTKVHTLNAGLAALLAATLALFASHSANAEDAARLLDAQGANCGPRAGIVSRLASHFGETRRGIGLGTKGRIVEVFASDATGSWTIAITLPDGRMCLMASGRNWEDRMDDLSHLADADA</sequence>
<keyword evidence="3" id="KW-1185">Reference proteome</keyword>
<protein>
    <submittedName>
        <fullName evidence="2">Uncharacterized protein</fullName>
    </submittedName>
</protein>